<sequence length="98" mass="10918">MLPSLSFSCSEKGKSGRHLRTLYLCLVLCQWQASKGRRETRTSFAAWGWLVEMDVVGLLDFRLAYEQALAESGGRAARAYCESGKTLAAGTCREANWH</sequence>
<accession>A0A2T3Z5D4</accession>
<name>A0A2T3Z5D4_TRIA4</name>
<protein>
    <submittedName>
        <fullName evidence="1">Uncharacterized protein</fullName>
    </submittedName>
</protein>
<organism evidence="1 2">
    <name type="scientific">Trichoderma asperellum (strain ATCC 204424 / CBS 433.97 / NBRC 101777)</name>
    <dbReference type="NCBI Taxonomy" id="1042311"/>
    <lineage>
        <taxon>Eukaryota</taxon>
        <taxon>Fungi</taxon>
        <taxon>Dikarya</taxon>
        <taxon>Ascomycota</taxon>
        <taxon>Pezizomycotina</taxon>
        <taxon>Sordariomycetes</taxon>
        <taxon>Hypocreomycetidae</taxon>
        <taxon>Hypocreales</taxon>
        <taxon>Hypocreaceae</taxon>
        <taxon>Trichoderma</taxon>
    </lineage>
</organism>
<reference evidence="1 2" key="1">
    <citation type="submission" date="2016-07" db="EMBL/GenBank/DDBJ databases">
        <title>Multiple horizontal gene transfer events from other fungi enriched the ability of initially mycotrophic Trichoderma (Ascomycota) to feed on dead plant biomass.</title>
        <authorList>
            <consortium name="DOE Joint Genome Institute"/>
            <person name="Aerts A."/>
            <person name="Atanasova L."/>
            <person name="Chenthamara K."/>
            <person name="Zhang J."/>
            <person name="Grujic M."/>
            <person name="Henrissat B."/>
            <person name="Kuo A."/>
            <person name="Salamov A."/>
            <person name="Lipzen A."/>
            <person name="Labutti K."/>
            <person name="Barry K."/>
            <person name="Miao Y."/>
            <person name="Rahimi M.J."/>
            <person name="Shen Q."/>
            <person name="Grigoriev I.V."/>
            <person name="Kubicek C.P."/>
            <person name="Druzhinina I.S."/>
        </authorList>
    </citation>
    <scope>NUCLEOTIDE SEQUENCE [LARGE SCALE GENOMIC DNA]</scope>
    <source>
        <strain evidence="1 2">CBS 433.97</strain>
    </source>
</reference>
<proteinExistence type="predicted"/>
<gene>
    <name evidence="1" type="ORF">M441DRAFT_424795</name>
</gene>
<keyword evidence="2" id="KW-1185">Reference proteome</keyword>
<dbReference type="AlphaFoldDB" id="A0A2T3Z5D4"/>
<evidence type="ECO:0000313" key="1">
    <source>
        <dbReference type="EMBL" id="PTB40007.1"/>
    </source>
</evidence>
<dbReference type="EMBL" id="KZ679263">
    <property type="protein sequence ID" value="PTB40007.1"/>
    <property type="molecule type" value="Genomic_DNA"/>
</dbReference>
<dbReference type="Proteomes" id="UP000240493">
    <property type="component" value="Unassembled WGS sequence"/>
</dbReference>
<evidence type="ECO:0000313" key="2">
    <source>
        <dbReference type="Proteomes" id="UP000240493"/>
    </source>
</evidence>